<dbReference type="AlphaFoldDB" id="A0A0S4QW54"/>
<evidence type="ECO:0000313" key="3">
    <source>
        <dbReference type="EMBL" id="CUU59857.1"/>
    </source>
</evidence>
<accession>A0A0S4QW54</accession>
<sequence length="533" mass="53747">MPGGPVRRGAGDVPVNHGRGDDDAQDPADVTHVMPPGGPAGSEHGTRPTQDVQRRARPGAPSAPPPPAASFRPAGPPPPADAFRPGRPVRPADEGDQDDPAGGATQVLGDAVLGDAVLGDAVPGDATTVVRRGSVPRAAGGRPAAPEQSGPHAQPGLAPPGLGYDRRPAPGYNQPAPGQSQPGPGYDWSAPTPAPDRATTSFERPGPGYDRPAHTGGSYTDSGGHVRPVPGGGGFGEAGRGPAEADVLAGGLSAEQPPGGPGGGSGGDPGRGGQGDGAAAGPPARRKRRRGRVLTLVVVVLLVLFVVADRVAVAIAKDQMEKQIAESVAASLEPGDTQPTVRKVSIGGFPFLTQVLFGKFTNIGVTIDGIPTPGPRISSVNANLKGLHVPFKDAISDNIGEVPVDDVRATVRISYDDLNTYLAKQDPPTKVTPVDGGKKVEISASVAGQQVGGVTTFQVDENKLTLIPSEIKVLGFEIPLPGGVSIDSIPIPIAGLPFDLNIVQASTGADGLSLTATAKDVTLPAAPESTGGK</sequence>
<feature type="compositionally biased region" description="Low complexity" evidence="1">
    <location>
        <begin position="174"/>
        <end position="185"/>
    </location>
</feature>
<feature type="transmembrane region" description="Helical" evidence="2">
    <location>
        <begin position="293"/>
        <end position="316"/>
    </location>
</feature>
<reference evidence="4" key="1">
    <citation type="submission" date="2015-11" db="EMBL/GenBank/DDBJ databases">
        <authorList>
            <person name="Varghese N."/>
        </authorList>
    </citation>
    <scope>NUCLEOTIDE SEQUENCE [LARGE SCALE GENOMIC DNA]</scope>
    <source>
        <strain evidence="4">DSM 45899</strain>
    </source>
</reference>
<keyword evidence="2" id="KW-0812">Transmembrane</keyword>
<gene>
    <name evidence="3" type="ORF">Ga0074812_13262</name>
</gene>
<keyword evidence="2" id="KW-0472">Membrane</keyword>
<protein>
    <recommendedName>
        <fullName evidence="5">DUF2993 domain-containing protein</fullName>
    </recommendedName>
</protein>
<evidence type="ECO:0000256" key="1">
    <source>
        <dbReference type="SAM" id="MobiDB-lite"/>
    </source>
</evidence>
<feature type="compositionally biased region" description="Gly residues" evidence="1">
    <location>
        <begin position="261"/>
        <end position="278"/>
    </location>
</feature>
<dbReference type="Proteomes" id="UP000198802">
    <property type="component" value="Unassembled WGS sequence"/>
</dbReference>
<organism evidence="3 4">
    <name type="scientific">Parafrankia irregularis</name>
    <dbReference type="NCBI Taxonomy" id="795642"/>
    <lineage>
        <taxon>Bacteria</taxon>
        <taxon>Bacillati</taxon>
        <taxon>Actinomycetota</taxon>
        <taxon>Actinomycetes</taxon>
        <taxon>Frankiales</taxon>
        <taxon>Frankiaceae</taxon>
        <taxon>Parafrankia</taxon>
    </lineage>
</organism>
<keyword evidence="4" id="KW-1185">Reference proteome</keyword>
<feature type="compositionally biased region" description="Pro residues" evidence="1">
    <location>
        <begin position="61"/>
        <end position="80"/>
    </location>
</feature>
<dbReference type="Pfam" id="PF11209">
    <property type="entry name" value="LmeA"/>
    <property type="match status" value="1"/>
</dbReference>
<keyword evidence="2" id="KW-1133">Transmembrane helix</keyword>
<evidence type="ECO:0000313" key="4">
    <source>
        <dbReference type="Proteomes" id="UP000198802"/>
    </source>
</evidence>
<name>A0A0S4QW54_9ACTN</name>
<evidence type="ECO:0008006" key="5">
    <source>
        <dbReference type="Google" id="ProtNLM"/>
    </source>
</evidence>
<proteinExistence type="predicted"/>
<feature type="region of interest" description="Disordered" evidence="1">
    <location>
        <begin position="1"/>
        <end position="108"/>
    </location>
</feature>
<dbReference type="InterPro" id="IPR021373">
    <property type="entry name" value="DUF2993"/>
</dbReference>
<feature type="compositionally biased region" description="Gly residues" evidence="1">
    <location>
        <begin position="230"/>
        <end position="239"/>
    </location>
</feature>
<dbReference type="EMBL" id="FAOZ01000032">
    <property type="protein sequence ID" value="CUU59857.1"/>
    <property type="molecule type" value="Genomic_DNA"/>
</dbReference>
<feature type="compositionally biased region" description="Low complexity" evidence="1">
    <location>
        <begin position="129"/>
        <end position="146"/>
    </location>
</feature>
<feature type="region of interest" description="Disordered" evidence="1">
    <location>
        <begin position="120"/>
        <end position="287"/>
    </location>
</feature>
<evidence type="ECO:0000256" key="2">
    <source>
        <dbReference type="SAM" id="Phobius"/>
    </source>
</evidence>